<comment type="subcellular location">
    <subcellularLocation>
        <location evidence="1">Membrane</location>
        <topology evidence="1">Multi-pass membrane protein</topology>
    </subcellularLocation>
</comment>
<feature type="transmembrane region" description="Helical" evidence="9">
    <location>
        <begin position="444"/>
        <end position="468"/>
    </location>
</feature>
<feature type="transmembrane region" description="Helical" evidence="9">
    <location>
        <begin position="360"/>
        <end position="386"/>
    </location>
</feature>
<keyword evidence="6 9" id="KW-0472">Membrane</keyword>
<dbReference type="NCBIfam" id="TIGR00879">
    <property type="entry name" value="SP"/>
    <property type="match status" value="1"/>
</dbReference>
<feature type="domain" description="Major facilitator superfamily (MFS) profile" evidence="10">
    <location>
        <begin position="55"/>
        <end position="535"/>
    </location>
</feature>
<dbReference type="InterPro" id="IPR005828">
    <property type="entry name" value="MFS_sugar_transport-like"/>
</dbReference>
<feature type="transmembrane region" description="Helical" evidence="9">
    <location>
        <begin position="51"/>
        <end position="73"/>
    </location>
</feature>
<feature type="transmembrane region" description="Helical" evidence="9">
    <location>
        <begin position="179"/>
        <end position="201"/>
    </location>
</feature>
<dbReference type="PROSITE" id="PS00217">
    <property type="entry name" value="SUGAR_TRANSPORT_2"/>
    <property type="match status" value="1"/>
</dbReference>
<dbReference type="SUPFAM" id="SSF103473">
    <property type="entry name" value="MFS general substrate transporter"/>
    <property type="match status" value="1"/>
</dbReference>
<dbReference type="InterPro" id="IPR050814">
    <property type="entry name" value="Myo-inositol_Transporter"/>
</dbReference>
<feature type="region of interest" description="Disordered" evidence="8">
    <location>
        <begin position="557"/>
        <end position="629"/>
    </location>
</feature>
<comment type="caution">
    <text evidence="11">The sequence shown here is derived from an EMBL/GenBank/DDBJ whole genome shotgun (WGS) entry which is preliminary data.</text>
</comment>
<evidence type="ECO:0000259" key="10">
    <source>
        <dbReference type="PROSITE" id="PS50850"/>
    </source>
</evidence>
<keyword evidence="4 9" id="KW-0812">Transmembrane</keyword>
<organism evidence="11 12">
    <name type="scientific">Coemansia umbellata</name>
    <dbReference type="NCBI Taxonomy" id="1424467"/>
    <lineage>
        <taxon>Eukaryota</taxon>
        <taxon>Fungi</taxon>
        <taxon>Fungi incertae sedis</taxon>
        <taxon>Zoopagomycota</taxon>
        <taxon>Kickxellomycotina</taxon>
        <taxon>Kickxellomycetes</taxon>
        <taxon>Kickxellales</taxon>
        <taxon>Kickxellaceae</taxon>
        <taxon>Coemansia</taxon>
    </lineage>
</organism>
<dbReference type="PANTHER" id="PTHR48020:SF12">
    <property type="entry name" value="PROTON MYO-INOSITOL COTRANSPORTER"/>
    <property type="match status" value="1"/>
</dbReference>
<evidence type="ECO:0000313" key="11">
    <source>
        <dbReference type="EMBL" id="KAJ1990606.1"/>
    </source>
</evidence>
<evidence type="ECO:0000256" key="3">
    <source>
        <dbReference type="ARBA" id="ARBA00022448"/>
    </source>
</evidence>
<dbReference type="InterPro" id="IPR003663">
    <property type="entry name" value="Sugar/inositol_transpt"/>
</dbReference>
<dbReference type="InterPro" id="IPR036259">
    <property type="entry name" value="MFS_trans_sf"/>
</dbReference>
<dbReference type="PANTHER" id="PTHR48020">
    <property type="entry name" value="PROTON MYO-INOSITOL COTRANSPORTER"/>
    <property type="match status" value="1"/>
</dbReference>
<dbReference type="EMBL" id="JANBQD010000048">
    <property type="protein sequence ID" value="KAJ1990606.1"/>
    <property type="molecule type" value="Genomic_DNA"/>
</dbReference>
<name>A0ABQ8PKC9_9FUNG</name>
<dbReference type="InterPro" id="IPR005829">
    <property type="entry name" value="Sugar_transporter_CS"/>
</dbReference>
<feature type="transmembrane region" description="Helical" evidence="9">
    <location>
        <begin position="513"/>
        <end position="531"/>
    </location>
</feature>
<feature type="transmembrane region" description="Helical" evidence="9">
    <location>
        <begin position="144"/>
        <end position="167"/>
    </location>
</feature>
<keyword evidence="5 9" id="KW-1133">Transmembrane helix</keyword>
<protein>
    <recommendedName>
        <fullName evidence="10">Major facilitator superfamily (MFS) profile domain-containing protein</fullName>
    </recommendedName>
</protein>
<dbReference type="Pfam" id="PF00083">
    <property type="entry name" value="Sugar_tr"/>
    <property type="match status" value="2"/>
</dbReference>
<dbReference type="PRINTS" id="PR00171">
    <property type="entry name" value="SUGRTRNSPORT"/>
</dbReference>
<reference evidence="11" key="1">
    <citation type="submission" date="2022-07" db="EMBL/GenBank/DDBJ databases">
        <title>Phylogenomic reconstructions and comparative analyses of Kickxellomycotina fungi.</title>
        <authorList>
            <person name="Reynolds N.K."/>
            <person name="Stajich J.E."/>
            <person name="Barry K."/>
            <person name="Grigoriev I.V."/>
            <person name="Crous P."/>
            <person name="Smith M.E."/>
        </authorList>
    </citation>
    <scope>NUCLEOTIDE SEQUENCE</scope>
    <source>
        <strain evidence="11">BCRC 34882</strain>
    </source>
</reference>
<proteinExistence type="inferred from homology"/>
<sequence length="629" mass="68079">NNRNSFTEIPQTEPSNNDNTEGSAEQASRDSSIADDQINCCNKMAAPPPRFVFFVVFCITIGGLLFGYDTGVISGALVVIKDEWNLSNTQQEFIVGGTTLGAIAGGLFSGVFADRWGRRIITFLSSLVFILGALIMTFSNHYSVLIGGRVVVGLGVGAASMVVPMYIGELAPKEFRGRLVTLNVLAITGGQLIAYLIAWGLTDVHNGWRWMFAISAFPAALQLCCLPWLPESPRALIQHDQDGKARVVLQRIYGSKVPESIVDEELESMRQAMRTEGASRYRDLLHVVNFKPLIVACVLQLMQQFSGFNTAMYYSATILKMAGFSSTKSATQFSIAIAATNMIMTIVAIAIIDRFGRRKLLLISFVGMIVGLILLGIAFIFIVGLVKITKDNCAGYVKCGACTLDDRCRWSLGSGVCAFKDDIAFGDLTNICDSATTRDRAGTWLALASLIFYVALYAVGLGNVPWLVQSEIFAQGIRSKAGSIATATNWMSNFVISVTFLTMTQQITASGTFWLYAGILFIGLCFVVVMVPETKGLKLEDVQKLFTRPVRSFFTRGGASSLPKPGGDENNGDSHNGAEFSDANNTAGNATGSNGYVRRNVRSVSNDTATSALLNSSTNSTNSRSNRDH</sequence>
<feature type="transmembrane region" description="Helical" evidence="9">
    <location>
        <begin position="120"/>
        <end position="138"/>
    </location>
</feature>
<feature type="transmembrane region" description="Helical" evidence="9">
    <location>
        <begin position="333"/>
        <end position="353"/>
    </location>
</feature>
<evidence type="ECO:0000256" key="5">
    <source>
        <dbReference type="ARBA" id="ARBA00022989"/>
    </source>
</evidence>
<evidence type="ECO:0000256" key="7">
    <source>
        <dbReference type="RuleBase" id="RU003346"/>
    </source>
</evidence>
<evidence type="ECO:0000256" key="1">
    <source>
        <dbReference type="ARBA" id="ARBA00004141"/>
    </source>
</evidence>
<dbReference type="Proteomes" id="UP001151295">
    <property type="component" value="Unassembled WGS sequence"/>
</dbReference>
<feature type="compositionally biased region" description="Low complexity" evidence="8">
    <location>
        <begin position="608"/>
        <end position="629"/>
    </location>
</feature>
<evidence type="ECO:0000313" key="12">
    <source>
        <dbReference type="Proteomes" id="UP001151295"/>
    </source>
</evidence>
<feature type="transmembrane region" description="Helical" evidence="9">
    <location>
        <begin position="207"/>
        <end position="229"/>
    </location>
</feature>
<dbReference type="InterPro" id="IPR020846">
    <property type="entry name" value="MFS_dom"/>
</dbReference>
<dbReference type="PROSITE" id="PS50850">
    <property type="entry name" value="MFS"/>
    <property type="match status" value="1"/>
</dbReference>
<feature type="region of interest" description="Disordered" evidence="8">
    <location>
        <begin position="1"/>
        <end position="31"/>
    </location>
</feature>
<evidence type="ECO:0000256" key="4">
    <source>
        <dbReference type="ARBA" id="ARBA00022692"/>
    </source>
</evidence>
<evidence type="ECO:0000256" key="6">
    <source>
        <dbReference type="ARBA" id="ARBA00023136"/>
    </source>
</evidence>
<feature type="compositionally biased region" description="Low complexity" evidence="8">
    <location>
        <begin position="583"/>
        <end position="595"/>
    </location>
</feature>
<evidence type="ECO:0000256" key="9">
    <source>
        <dbReference type="SAM" id="Phobius"/>
    </source>
</evidence>
<dbReference type="PROSITE" id="PS00216">
    <property type="entry name" value="SUGAR_TRANSPORT_1"/>
    <property type="match status" value="2"/>
</dbReference>
<accession>A0ABQ8PKC9</accession>
<gene>
    <name evidence="11" type="ORF">EDC05_003921</name>
</gene>
<evidence type="ECO:0000256" key="8">
    <source>
        <dbReference type="SAM" id="MobiDB-lite"/>
    </source>
</evidence>
<feature type="non-terminal residue" evidence="11">
    <location>
        <position position="1"/>
    </location>
</feature>
<keyword evidence="12" id="KW-1185">Reference proteome</keyword>
<feature type="transmembrane region" description="Helical" evidence="9">
    <location>
        <begin position="284"/>
        <end position="302"/>
    </location>
</feature>
<evidence type="ECO:0000256" key="2">
    <source>
        <dbReference type="ARBA" id="ARBA00010992"/>
    </source>
</evidence>
<feature type="transmembrane region" description="Helical" evidence="9">
    <location>
        <begin position="489"/>
        <end position="507"/>
    </location>
</feature>
<comment type="similarity">
    <text evidence="2 7">Belongs to the major facilitator superfamily. Sugar transporter (TC 2.A.1.1) family.</text>
</comment>
<keyword evidence="3 7" id="KW-0813">Transport</keyword>
<feature type="transmembrane region" description="Helical" evidence="9">
    <location>
        <begin position="93"/>
        <end position="113"/>
    </location>
</feature>
<dbReference type="Gene3D" id="1.20.1250.20">
    <property type="entry name" value="MFS general substrate transporter like domains"/>
    <property type="match status" value="2"/>
</dbReference>